<gene>
    <name evidence="3" type="ORF">HY912_05935</name>
</gene>
<dbReference type="InterPro" id="IPR017850">
    <property type="entry name" value="Alkaline_phosphatase_core_sf"/>
</dbReference>
<organism evidence="3 4">
    <name type="scientific">Desulfomonile tiedjei</name>
    <dbReference type="NCBI Taxonomy" id="2358"/>
    <lineage>
        <taxon>Bacteria</taxon>
        <taxon>Pseudomonadati</taxon>
        <taxon>Thermodesulfobacteriota</taxon>
        <taxon>Desulfomonilia</taxon>
        <taxon>Desulfomonilales</taxon>
        <taxon>Desulfomonilaceae</taxon>
        <taxon>Desulfomonile</taxon>
    </lineage>
</organism>
<feature type="transmembrane region" description="Helical" evidence="1">
    <location>
        <begin position="167"/>
        <end position="185"/>
    </location>
</feature>
<keyword evidence="3" id="KW-0378">Hydrolase</keyword>
<accession>A0A9D6V0D1</accession>
<dbReference type="Pfam" id="PF00884">
    <property type="entry name" value="Sulfatase"/>
    <property type="match status" value="1"/>
</dbReference>
<name>A0A9D6V0D1_9BACT</name>
<keyword evidence="1" id="KW-0472">Membrane</keyword>
<comment type="caution">
    <text evidence="3">The sequence shown here is derived from an EMBL/GenBank/DDBJ whole genome shotgun (WGS) entry which is preliminary data.</text>
</comment>
<feature type="transmembrane region" description="Helical" evidence="1">
    <location>
        <begin position="205"/>
        <end position="226"/>
    </location>
</feature>
<feature type="transmembrane region" description="Helical" evidence="1">
    <location>
        <begin position="114"/>
        <end position="138"/>
    </location>
</feature>
<evidence type="ECO:0000313" key="4">
    <source>
        <dbReference type="Proteomes" id="UP000807825"/>
    </source>
</evidence>
<dbReference type="AlphaFoldDB" id="A0A9D6V0D1"/>
<dbReference type="EMBL" id="JACRDE010000170">
    <property type="protein sequence ID" value="MBI5249017.1"/>
    <property type="molecule type" value="Genomic_DNA"/>
</dbReference>
<dbReference type="SUPFAM" id="SSF53649">
    <property type="entry name" value="Alkaline phosphatase-like"/>
    <property type="match status" value="1"/>
</dbReference>
<evidence type="ECO:0000259" key="2">
    <source>
        <dbReference type="Pfam" id="PF00884"/>
    </source>
</evidence>
<feature type="transmembrane region" description="Helical" evidence="1">
    <location>
        <begin position="76"/>
        <end position="102"/>
    </location>
</feature>
<sequence length="780" mass="87867">MTARVLWRKLFAKPSLPNATSGQVPDSGQSPVSVWLTILLFLTVSSDLFVWFFEWERYQIITGARWQAMSLLDKVLIFWLLAAKSLAWFLPLLLASAAFISFGLKRMTVVIVNLFWILIFYFFAIDLVCVSFAGYHSWDYMPHIQDMLENPDQKIWQWAGERLTTEAAMIFGIFLVAGPACYLCIRRVSTLLIDRLAWLNSRAAAMSLTGVFLGGVLGVAPLMSLFNDQHALDRIYGAMPLTTGIRECFLWNYADRVASETEKTRTGPVSASLSAMGHPLALNVAQHLTVPKNCIPKGWGLFPAVMEGGPQSADGGRQFSDQESSWFDLFGPRNVFSGLFSKMEIELAAARNLFHPTVANLFRTPAFGQPTQRPYETHEGIAAQHYEPEAMKLVRDSADPAPEDPSAYVAGPELPNVIMIIFESLRHNALGPGLMKDLDAWSKQGLRLQRHYSGSNCSHLGLFSLFYSRIPLGYHQTLDRKIPSQMLESLRRSGYQITFLTSGEVKGFRRLDQFINEKSCDKIVSEGEFTLAGMKDWPDSDRRKLHHVRKIMNKADTRPQFVFFYLVSSHYRYAFPPEFEIFKETPSIWQFLNPWSQIENHMNRYSNALLFLEQEVMQMLKSIDPKRNIVMITGDHGESMGEDGVFTHATRMSEIQLRVPFAMVGAGVEPREVTTATVHTDVLPTLLHVLAGKNVPIGNCHGRDLLAADEPADEVVLVPANGPKWEGFMIVRGDKRIALRTSTSSREASSMEFTGLLDESGLYELKVGQDEIRYPLKASH</sequence>
<proteinExistence type="predicted"/>
<dbReference type="Proteomes" id="UP000807825">
    <property type="component" value="Unassembled WGS sequence"/>
</dbReference>
<feature type="domain" description="Sulfatase N-terminal" evidence="2">
    <location>
        <begin position="415"/>
        <end position="690"/>
    </location>
</feature>
<keyword evidence="1" id="KW-1133">Transmembrane helix</keyword>
<dbReference type="GO" id="GO:0016787">
    <property type="term" value="F:hydrolase activity"/>
    <property type="evidence" value="ECO:0007669"/>
    <property type="project" value="UniProtKB-KW"/>
</dbReference>
<feature type="transmembrane region" description="Helical" evidence="1">
    <location>
        <begin position="32"/>
        <end position="53"/>
    </location>
</feature>
<dbReference type="PANTHER" id="PTHR43751:SF3">
    <property type="entry name" value="SULFATASE N-TERMINAL DOMAIN-CONTAINING PROTEIN"/>
    <property type="match status" value="1"/>
</dbReference>
<protein>
    <submittedName>
        <fullName evidence="3">Sulfatase-like hydrolase/transferase</fullName>
    </submittedName>
</protein>
<reference evidence="3" key="1">
    <citation type="submission" date="2020-07" db="EMBL/GenBank/DDBJ databases">
        <title>Huge and variable diversity of episymbiotic CPR bacteria and DPANN archaea in groundwater ecosystems.</title>
        <authorList>
            <person name="He C.Y."/>
            <person name="Keren R."/>
            <person name="Whittaker M."/>
            <person name="Farag I.F."/>
            <person name="Doudna J."/>
            <person name="Cate J.H.D."/>
            <person name="Banfield J.F."/>
        </authorList>
    </citation>
    <scope>NUCLEOTIDE SEQUENCE</scope>
    <source>
        <strain evidence="3">NC_groundwater_1664_Pr3_B-0.1um_52_9</strain>
    </source>
</reference>
<dbReference type="InterPro" id="IPR052701">
    <property type="entry name" value="GAG_Ulvan_Degrading_Sulfatases"/>
</dbReference>
<dbReference type="Gene3D" id="3.40.720.10">
    <property type="entry name" value="Alkaline Phosphatase, subunit A"/>
    <property type="match status" value="1"/>
</dbReference>
<evidence type="ECO:0000313" key="3">
    <source>
        <dbReference type="EMBL" id="MBI5249017.1"/>
    </source>
</evidence>
<dbReference type="PANTHER" id="PTHR43751">
    <property type="entry name" value="SULFATASE"/>
    <property type="match status" value="1"/>
</dbReference>
<keyword evidence="1" id="KW-0812">Transmembrane</keyword>
<evidence type="ECO:0000256" key="1">
    <source>
        <dbReference type="SAM" id="Phobius"/>
    </source>
</evidence>
<dbReference type="InterPro" id="IPR000917">
    <property type="entry name" value="Sulfatase_N"/>
</dbReference>